<dbReference type="OrthoDB" id="9795199at2"/>
<evidence type="ECO:0000313" key="2">
    <source>
        <dbReference type="EMBL" id="OKL51909.1"/>
    </source>
</evidence>
<dbReference type="EMBL" id="MQVS01000004">
    <property type="protein sequence ID" value="OKL51909.1"/>
    <property type="molecule type" value="Genomic_DNA"/>
</dbReference>
<evidence type="ECO:0000313" key="3">
    <source>
        <dbReference type="Proteomes" id="UP000185612"/>
    </source>
</evidence>
<proteinExistence type="predicted"/>
<dbReference type="InterPro" id="IPR016181">
    <property type="entry name" value="Acyl_CoA_acyltransferase"/>
</dbReference>
<dbReference type="Proteomes" id="UP000185612">
    <property type="component" value="Unassembled WGS sequence"/>
</dbReference>
<dbReference type="InterPro" id="IPR000182">
    <property type="entry name" value="GNAT_dom"/>
</dbReference>
<dbReference type="SUPFAM" id="SSF55729">
    <property type="entry name" value="Acyl-CoA N-acyltransferases (Nat)"/>
    <property type="match status" value="1"/>
</dbReference>
<comment type="caution">
    <text evidence="2">The sequence shown here is derived from an EMBL/GenBank/DDBJ whole genome shotgun (WGS) entry which is preliminary data.</text>
</comment>
<dbReference type="Gene3D" id="3.40.630.30">
    <property type="match status" value="1"/>
</dbReference>
<dbReference type="AlphaFoldDB" id="A0A1Q5PWT8"/>
<dbReference type="STRING" id="52770.BSZ40_05350"/>
<name>A0A1Q5PWT8_9ACTO</name>
<accession>A0A1Q5PWT8</accession>
<dbReference type="RefSeq" id="WP_073824049.1">
    <property type="nucleotide sequence ID" value="NZ_MQVS01000004.1"/>
</dbReference>
<organism evidence="2 3">
    <name type="scientific">Buchananella hordeovulneris</name>
    <dbReference type="NCBI Taxonomy" id="52770"/>
    <lineage>
        <taxon>Bacteria</taxon>
        <taxon>Bacillati</taxon>
        <taxon>Actinomycetota</taxon>
        <taxon>Actinomycetes</taxon>
        <taxon>Actinomycetales</taxon>
        <taxon>Actinomycetaceae</taxon>
        <taxon>Buchananella</taxon>
    </lineage>
</organism>
<sequence length="190" mass="20589">MQHDLSLATHGVRLRPLSPATDGPALHALADTDMWAGMSQPLPPTAAAMRDHLAALTAQPDSYAFAVEQDGHFVGRTTLYDIVRPVRAEIGNTIYARHVWGTTVNPAVKLLLFTLAFDELGLTRVALRCDARNTRSHRAIARLGATYEGTLRAFRPAADGTIADVDYFSVLTAEWPTVRAGLLTRLGTTA</sequence>
<dbReference type="Pfam" id="PF13302">
    <property type="entry name" value="Acetyltransf_3"/>
    <property type="match status" value="1"/>
</dbReference>
<gene>
    <name evidence="2" type="ORF">BSZ40_05350</name>
</gene>
<dbReference type="InParanoid" id="A0A1Q5PWT8"/>
<protein>
    <submittedName>
        <fullName evidence="2">GNAT family N-acetyltransferase</fullName>
    </submittedName>
</protein>
<feature type="domain" description="N-acetyltransferase" evidence="1">
    <location>
        <begin position="12"/>
        <end position="174"/>
    </location>
</feature>
<evidence type="ECO:0000259" key="1">
    <source>
        <dbReference type="PROSITE" id="PS51186"/>
    </source>
</evidence>
<dbReference type="PANTHER" id="PTHR43610:SF1">
    <property type="entry name" value="N-ACETYLTRANSFERASE DOMAIN-CONTAINING PROTEIN"/>
    <property type="match status" value="1"/>
</dbReference>
<keyword evidence="2" id="KW-0808">Transferase</keyword>
<dbReference type="PANTHER" id="PTHR43610">
    <property type="entry name" value="BLL6696 PROTEIN"/>
    <property type="match status" value="1"/>
</dbReference>
<dbReference type="PROSITE" id="PS51186">
    <property type="entry name" value="GNAT"/>
    <property type="match status" value="1"/>
</dbReference>
<dbReference type="GO" id="GO:0016747">
    <property type="term" value="F:acyltransferase activity, transferring groups other than amino-acyl groups"/>
    <property type="evidence" value="ECO:0007669"/>
    <property type="project" value="InterPro"/>
</dbReference>
<keyword evidence="3" id="KW-1185">Reference proteome</keyword>
<reference evidence="3" key="1">
    <citation type="submission" date="2016-12" db="EMBL/GenBank/DDBJ databases">
        <authorList>
            <person name="Meng X."/>
        </authorList>
    </citation>
    <scope>NUCLEOTIDE SEQUENCE [LARGE SCALE GENOMIC DNA]</scope>
    <source>
        <strain evidence="3">DSM 20732</strain>
    </source>
</reference>